<protein>
    <submittedName>
        <fullName evidence="1">Uncharacterized protein</fullName>
    </submittedName>
</protein>
<dbReference type="STRING" id="1121400.SAMN02746065_1098"/>
<evidence type="ECO:0000313" key="2">
    <source>
        <dbReference type="Proteomes" id="UP000192418"/>
    </source>
</evidence>
<sequence>MKKQDLKQFTEIMMAIADNYPGTSFTSNGLKLRFTALKEYSIDQVEGAAVKLIQTHRFNTMPTTADIINAMGGGQGDKAEIEAGKVLEHLHRYGARVNPSFNDPVTRHLMSTRWKWYAWASRVQESELKWWTRDFVRAYKAQVAGTVEGCFPSRLPLGDLARGITRGLTHQPG</sequence>
<dbReference type="OrthoDB" id="5419449at2"/>
<accession>A0A1W2BNS9</accession>
<dbReference type="Proteomes" id="UP000192418">
    <property type="component" value="Unassembled WGS sequence"/>
</dbReference>
<dbReference type="AlphaFoldDB" id="A0A1W2BNS9"/>
<organism evidence="1 2">
    <name type="scientific">Desulfocicer vacuolatum DSM 3385</name>
    <dbReference type="NCBI Taxonomy" id="1121400"/>
    <lineage>
        <taxon>Bacteria</taxon>
        <taxon>Pseudomonadati</taxon>
        <taxon>Thermodesulfobacteriota</taxon>
        <taxon>Desulfobacteria</taxon>
        <taxon>Desulfobacterales</taxon>
        <taxon>Desulfobacteraceae</taxon>
        <taxon>Desulfocicer</taxon>
    </lineage>
</organism>
<dbReference type="RefSeq" id="WP_084068748.1">
    <property type="nucleotide sequence ID" value="NZ_FWXY01000009.1"/>
</dbReference>
<name>A0A1W2BNS9_9BACT</name>
<reference evidence="1 2" key="1">
    <citation type="submission" date="2017-04" db="EMBL/GenBank/DDBJ databases">
        <authorList>
            <person name="Afonso C.L."/>
            <person name="Miller P.J."/>
            <person name="Scott M.A."/>
            <person name="Spackman E."/>
            <person name="Goraichik I."/>
            <person name="Dimitrov K.M."/>
            <person name="Suarez D.L."/>
            <person name="Swayne D.E."/>
        </authorList>
    </citation>
    <scope>NUCLEOTIDE SEQUENCE [LARGE SCALE GENOMIC DNA]</scope>
    <source>
        <strain evidence="1 2">DSM 3385</strain>
    </source>
</reference>
<dbReference type="EMBL" id="FWXY01000009">
    <property type="protein sequence ID" value="SMC74496.1"/>
    <property type="molecule type" value="Genomic_DNA"/>
</dbReference>
<gene>
    <name evidence="1" type="ORF">SAMN02746065_1098</name>
</gene>
<keyword evidence="2" id="KW-1185">Reference proteome</keyword>
<proteinExistence type="predicted"/>
<evidence type="ECO:0000313" key="1">
    <source>
        <dbReference type="EMBL" id="SMC74496.1"/>
    </source>
</evidence>